<dbReference type="PIRSF" id="PIRSF019455">
    <property type="entry name" value="CopR_AtkY"/>
    <property type="match status" value="1"/>
</dbReference>
<evidence type="ECO:0000313" key="5">
    <source>
        <dbReference type="EMBL" id="MBO0475870.1"/>
    </source>
</evidence>
<accession>A0ABS3HQ59</accession>
<keyword evidence="3" id="KW-0238">DNA-binding</keyword>
<comment type="similarity">
    <text evidence="1">Belongs to the BlaI transcriptional regulatory family.</text>
</comment>
<evidence type="ECO:0000256" key="3">
    <source>
        <dbReference type="ARBA" id="ARBA00023125"/>
    </source>
</evidence>
<dbReference type="InterPro" id="IPR014071">
    <property type="entry name" value="Cu_transp_CopY/TcrY"/>
</dbReference>
<keyword evidence="4" id="KW-0804">Transcription</keyword>
<dbReference type="Pfam" id="PF03965">
    <property type="entry name" value="Penicillinase_R"/>
    <property type="match status" value="1"/>
</dbReference>
<dbReference type="NCBIfam" id="TIGR02698">
    <property type="entry name" value="CopY_TcrY"/>
    <property type="match status" value="1"/>
</dbReference>
<proteinExistence type="inferred from homology"/>
<evidence type="ECO:0000256" key="2">
    <source>
        <dbReference type="ARBA" id="ARBA00023015"/>
    </source>
</evidence>
<comment type="caution">
    <text evidence="5">The sequence shown here is derived from an EMBL/GenBank/DDBJ whole genome shotgun (WGS) entry which is preliminary data.</text>
</comment>
<keyword evidence="2" id="KW-0805">Transcription regulation</keyword>
<organism evidence="5 6">
    <name type="scientific">Candidatus Vagococcus giribetii</name>
    <dbReference type="NCBI Taxonomy" id="2230876"/>
    <lineage>
        <taxon>Bacteria</taxon>
        <taxon>Bacillati</taxon>
        <taxon>Bacillota</taxon>
        <taxon>Bacilli</taxon>
        <taxon>Lactobacillales</taxon>
        <taxon>Enterococcaceae</taxon>
        <taxon>Vagococcus</taxon>
    </lineage>
</organism>
<protein>
    <submittedName>
        <fullName evidence="5">CopY/TcrY family copper transport repressor</fullName>
    </submittedName>
</protein>
<sequence length="144" mass="16473">MKQSMEIITDAEWEIMRVVWALGETTSSEIIDVLENKMDWKPSTVKTLLSRLVTKHYLETRKEGKQFIYYALVKEEIAVNGAQKELFDKICHRKIGGLLIQAMTDHDLSQADIEIMESILAKKKKTAPEEVPCNCLKGQCRCQG</sequence>
<gene>
    <name evidence="5" type="ORF">DOK76_02230</name>
</gene>
<dbReference type="SUPFAM" id="SSF46785">
    <property type="entry name" value="Winged helix' DNA-binding domain"/>
    <property type="match status" value="1"/>
</dbReference>
<evidence type="ECO:0000256" key="1">
    <source>
        <dbReference type="ARBA" id="ARBA00011046"/>
    </source>
</evidence>
<keyword evidence="6" id="KW-1185">Reference proteome</keyword>
<name>A0ABS3HQ59_9ENTE</name>
<dbReference type="InterPro" id="IPR036390">
    <property type="entry name" value="WH_DNA-bd_sf"/>
</dbReference>
<dbReference type="InterPro" id="IPR036388">
    <property type="entry name" value="WH-like_DNA-bd_sf"/>
</dbReference>
<dbReference type="RefSeq" id="WP_206964679.1">
    <property type="nucleotide sequence ID" value="NZ_JAFLVX010000007.1"/>
</dbReference>
<dbReference type="EMBL" id="JAFLVX010000007">
    <property type="protein sequence ID" value="MBO0475870.1"/>
    <property type="molecule type" value="Genomic_DNA"/>
</dbReference>
<dbReference type="Gene3D" id="1.10.10.10">
    <property type="entry name" value="Winged helix-like DNA-binding domain superfamily/Winged helix DNA-binding domain"/>
    <property type="match status" value="1"/>
</dbReference>
<reference evidence="5 6" key="1">
    <citation type="submission" date="2021-03" db="EMBL/GenBank/DDBJ databases">
        <title>Enterococcal diversity collection.</title>
        <authorList>
            <person name="Gilmore M.S."/>
            <person name="Schwartzman J."/>
            <person name="Van Tyne D."/>
            <person name="Martin M."/>
            <person name="Earl A.M."/>
            <person name="Manson A.L."/>
            <person name="Straub T."/>
            <person name="Salamzade R."/>
            <person name="Saavedra J."/>
            <person name="Lebreton F."/>
            <person name="Prichula J."/>
            <person name="Schaufler K."/>
            <person name="Gaca A."/>
            <person name="Sgardioli B."/>
            <person name="Wagenaar J."/>
            <person name="Strong T."/>
        </authorList>
    </citation>
    <scope>NUCLEOTIDE SEQUENCE [LARGE SCALE GENOMIC DNA]</scope>
    <source>
        <strain evidence="5 6">DIV0080</strain>
    </source>
</reference>
<dbReference type="InterPro" id="IPR005650">
    <property type="entry name" value="BlaI_family"/>
</dbReference>
<dbReference type="Proteomes" id="UP000664857">
    <property type="component" value="Unassembled WGS sequence"/>
</dbReference>
<evidence type="ECO:0000313" key="6">
    <source>
        <dbReference type="Proteomes" id="UP000664857"/>
    </source>
</evidence>
<evidence type="ECO:0000256" key="4">
    <source>
        <dbReference type="ARBA" id="ARBA00023163"/>
    </source>
</evidence>